<sequence length="196" mass="22110">MLVETSVATPDAYWLIPDRGERKAVFGRYWQALVDPVLSGRVDGWFVDVTDPVDAVAVWQDHTPSQTAQSNVDDELLNAAYGRHADRFRLREAVLAHHRPSQPHRGLVWMGVRPDRQRQGLGSALLRHALRSMDTDSDGAATYLVAVCSPAREFFMRHGYQLHQPAPLFLPDSGPALWPLWRDPMPADHRSPPPKH</sequence>
<organism evidence="2 3">
    <name type="scientific">Phytohabitans aurantiacus</name>
    <dbReference type="NCBI Taxonomy" id="3016789"/>
    <lineage>
        <taxon>Bacteria</taxon>
        <taxon>Bacillati</taxon>
        <taxon>Actinomycetota</taxon>
        <taxon>Actinomycetes</taxon>
        <taxon>Micromonosporales</taxon>
        <taxon>Micromonosporaceae</taxon>
    </lineage>
</organism>
<proteinExistence type="predicted"/>
<dbReference type="PROSITE" id="PS51186">
    <property type="entry name" value="GNAT"/>
    <property type="match status" value="1"/>
</dbReference>
<dbReference type="InterPro" id="IPR052523">
    <property type="entry name" value="Trichothecene_AcTrans"/>
</dbReference>
<dbReference type="InterPro" id="IPR016181">
    <property type="entry name" value="Acyl_CoA_acyltransferase"/>
</dbReference>
<feature type="domain" description="N-acetyltransferase" evidence="1">
    <location>
        <begin position="42"/>
        <end position="184"/>
    </location>
</feature>
<dbReference type="Proteomes" id="UP001144280">
    <property type="component" value="Unassembled WGS sequence"/>
</dbReference>
<dbReference type="InterPro" id="IPR000182">
    <property type="entry name" value="GNAT_dom"/>
</dbReference>
<evidence type="ECO:0000313" key="2">
    <source>
        <dbReference type="EMBL" id="GLH99880.1"/>
    </source>
</evidence>
<comment type="caution">
    <text evidence="2">The sequence shown here is derived from an EMBL/GenBank/DDBJ whole genome shotgun (WGS) entry which is preliminary data.</text>
</comment>
<protein>
    <submittedName>
        <fullName evidence="2">N-acetyltransferase</fullName>
    </submittedName>
</protein>
<accession>A0ABQ5QZE7</accession>
<dbReference type="EMBL" id="BSDI01000029">
    <property type="protein sequence ID" value="GLH99880.1"/>
    <property type="molecule type" value="Genomic_DNA"/>
</dbReference>
<dbReference type="CDD" id="cd04301">
    <property type="entry name" value="NAT_SF"/>
    <property type="match status" value="1"/>
</dbReference>
<dbReference type="Gene3D" id="3.40.630.30">
    <property type="match status" value="1"/>
</dbReference>
<reference evidence="2" key="1">
    <citation type="submission" date="2022-12" db="EMBL/GenBank/DDBJ databases">
        <title>New Phytohabitans aurantiacus sp. RD004123 nov., an actinomycete isolated from soil.</title>
        <authorList>
            <person name="Triningsih D.W."/>
            <person name="Harunari E."/>
            <person name="Igarashi Y."/>
        </authorList>
    </citation>
    <scope>NUCLEOTIDE SEQUENCE</scope>
    <source>
        <strain evidence="2">RD004123</strain>
    </source>
</reference>
<dbReference type="PANTHER" id="PTHR42791:SF1">
    <property type="entry name" value="N-ACETYLTRANSFERASE DOMAIN-CONTAINING PROTEIN"/>
    <property type="match status" value="1"/>
</dbReference>
<evidence type="ECO:0000259" key="1">
    <source>
        <dbReference type="PROSITE" id="PS51186"/>
    </source>
</evidence>
<gene>
    <name evidence="2" type="ORF">Pa4123_51560</name>
</gene>
<dbReference type="SUPFAM" id="SSF55729">
    <property type="entry name" value="Acyl-CoA N-acyltransferases (Nat)"/>
    <property type="match status" value="1"/>
</dbReference>
<keyword evidence="3" id="KW-1185">Reference proteome</keyword>
<dbReference type="Pfam" id="PF13508">
    <property type="entry name" value="Acetyltransf_7"/>
    <property type="match status" value="1"/>
</dbReference>
<evidence type="ECO:0000313" key="3">
    <source>
        <dbReference type="Proteomes" id="UP001144280"/>
    </source>
</evidence>
<name>A0ABQ5QZE7_9ACTN</name>
<dbReference type="PANTHER" id="PTHR42791">
    <property type="entry name" value="GNAT FAMILY ACETYLTRANSFERASE"/>
    <property type="match status" value="1"/>
</dbReference>